<dbReference type="SMART" id="SM00342">
    <property type="entry name" value="HTH_ARAC"/>
    <property type="match status" value="1"/>
</dbReference>
<organism evidence="5 7">
    <name type="scientific">Methylobacterium oxalidis</name>
    <dbReference type="NCBI Taxonomy" id="944322"/>
    <lineage>
        <taxon>Bacteria</taxon>
        <taxon>Pseudomonadati</taxon>
        <taxon>Pseudomonadota</taxon>
        <taxon>Alphaproteobacteria</taxon>
        <taxon>Hyphomicrobiales</taxon>
        <taxon>Methylobacteriaceae</taxon>
        <taxon>Methylobacterium</taxon>
    </lineage>
</organism>
<evidence type="ECO:0000256" key="3">
    <source>
        <dbReference type="ARBA" id="ARBA00023163"/>
    </source>
</evidence>
<dbReference type="Proteomes" id="UP001156856">
    <property type="component" value="Unassembled WGS sequence"/>
</dbReference>
<dbReference type="AlphaFoldDB" id="A0A512J288"/>
<dbReference type="Proteomes" id="UP000321960">
    <property type="component" value="Unassembled WGS sequence"/>
</dbReference>
<dbReference type="InterPro" id="IPR020449">
    <property type="entry name" value="Tscrpt_reg_AraC-type_HTH"/>
</dbReference>
<name>A0A512J288_9HYPH</name>
<protein>
    <recommendedName>
        <fullName evidence="4">HTH araC/xylS-type domain-containing protein</fullName>
    </recommendedName>
</protein>
<proteinExistence type="predicted"/>
<dbReference type="Pfam" id="PF12833">
    <property type="entry name" value="HTH_18"/>
    <property type="match status" value="1"/>
</dbReference>
<dbReference type="PANTHER" id="PTHR46796:SF14">
    <property type="entry name" value="TRANSCRIPTIONAL REGULATORY PROTEIN"/>
    <property type="match status" value="1"/>
</dbReference>
<comment type="caution">
    <text evidence="5">The sequence shown here is derived from an EMBL/GenBank/DDBJ whole genome shotgun (WGS) entry which is preliminary data.</text>
</comment>
<dbReference type="InterPro" id="IPR050204">
    <property type="entry name" value="AraC_XylS_family_regulators"/>
</dbReference>
<dbReference type="InterPro" id="IPR009057">
    <property type="entry name" value="Homeodomain-like_sf"/>
</dbReference>
<sequence>MGVETIGPHPQAQSLRESRRGDVIMARARYDGYVGAYPALPFLGVYLCLEGGGQLVRRNASQNLEGAFLPGRVGLGAVGVGGEGHGPRMDLLALGIAPARLSALVAELPGQRLDLEAAASAFHDDPLLAASLRAMWQEGGEHGLSSAFVDHALAVVLHRIAAGVRSVPPGARHRLTGRQMERLTGFIEASGADLSVAQLAAVLDLSPNHFSRCFRATTGLPPYAFLTRRRLDEAARLLTGTSLSITEIAALSGYANPSQFASAFRRHTGASPSAWRREG</sequence>
<dbReference type="Gene3D" id="1.10.10.60">
    <property type="entry name" value="Homeodomain-like"/>
    <property type="match status" value="2"/>
</dbReference>
<dbReference type="EMBL" id="BSPK01000060">
    <property type="protein sequence ID" value="GLS65114.1"/>
    <property type="molecule type" value="Genomic_DNA"/>
</dbReference>
<dbReference type="PROSITE" id="PS01124">
    <property type="entry name" value="HTH_ARAC_FAMILY_2"/>
    <property type="match status" value="1"/>
</dbReference>
<dbReference type="GO" id="GO:0043565">
    <property type="term" value="F:sequence-specific DNA binding"/>
    <property type="evidence" value="ECO:0007669"/>
    <property type="project" value="InterPro"/>
</dbReference>
<gene>
    <name evidence="6" type="ORF">GCM10007888_34950</name>
    <name evidence="5" type="ORF">MOX02_20950</name>
</gene>
<dbReference type="PROSITE" id="PS00041">
    <property type="entry name" value="HTH_ARAC_FAMILY_1"/>
    <property type="match status" value="1"/>
</dbReference>
<reference evidence="8" key="2">
    <citation type="journal article" date="2019" name="Int. J. Syst. Evol. Microbiol.">
        <title>The Global Catalogue of Microorganisms (GCM) 10K type strain sequencing project: providing services to taxonomists for standard genome sequencing and annotation.</title>
        <authorList>
            <consortium name="The Broad Institute Genomics Platform"/>
            <consortium name="The Broad Institute Genome Sequencing Center for Infectious Disease"/>
            <person name="Wu L."/>
            <person name="Ma J."/>
        </authorList>
    </citation>
    <scope>NUCLEOTIDE SEQUENCE [LARGE SCALE GENOMIC DNA]</scope>
    <source>
        <strain evidence="8">NBRC 107715</strain>
    </source>
</reference>
<reference evidence="6" key="4">
    <citation type="submission" date="2023-01" db="EMBL/GenBank/DDBJ databases">
        <title>Draft genome sequence of Methylobacterium oxalidis strain NBRC 107715.</title>
        <authorList>
            <person name="Sun Q."/>
            <person name="Mori K."/>
        </authorList>
    </citation>
    <scope>NUCLEOTIDE SEQUENCE</scope>
    <source>
        <strain evidence="6">NBRC 107715</strain>
    </source>
</reference>
<evidence type="ECO:0000259" key="4">
    <source>
        <dbReference type="PROSITE" id="PS01124"/>
    </source>
</evidence>
<evidence type="ECO:0000313" key="6">
    <source>
        <dbReference type="EMBL" id="GLS65114.1"/>
    </source>
</evidence>
<dbReference type="InterPro" id="IPR018062">
    <property type="entry name" value="HTH_AraC-typ_CS"/>
</dbReference>
<evidence type="ECO:0000256" key="1">
    <source>
        <dbReference type="ARBA" id="ARBA00023015"/>
    </source>
</evidence>
<accession>A0A512J288</accession>
<evidence type="ECO:0000313" key="5">
    <source>
        <dbReference type="EMBL" id="GEP04057.1"/>
    </source>
</evidence>
<keyword evidence="2" id="KW-0238">DNA-binding</keyword>
<evidence type="ECO:0000313" key="7">
    <source>
        <dbReference type="Proteomes" id="UP000321960"/>
    </source>
</evidence>
<keyword evidence="3" id="KW-0804">Transcription</keyword>
<keyword evidence="8" id="KW-1185">Reference proteome</keyword>
<feature type="domain" description="HTH araC/xylS-type" evidence="4">
    <location>
        <begin position="181"/>
        <end position="278"/>
    </location>
</feature>
<dbReference type="SUPFAM" id="SSF46689">
    <property type="entry name" value="Homeodomain-like"/>
    <property type="match status" value="2"/>
</dbReference>
<reference evidence="6" key="1">
    <citation type="journal article" date="2014" name="Int. J. Syst. Evol. Microbiol.">
        <title>Complete genome of a new Firmicutes species belonging to the dominant human colonic microbiota ('Ruminococcus bicirculans') reveals two chromosomes and a selective capacity to utilize plant glucans.</title>
        <authorList>
            <consortium name="NISC Comparative Sequencing Program"/>
            <person name="Wegmann U."/>
            <person name="Louis P."/>
            <person name="Goesmann A."/>
            <person name="Henrissat B."/>
            <person name="Duncan S.H."/>
            <person name="Flint H.J."/>
        </authorList>
    </citation>
    <scope>NUCLEOTIDE SEQUENCE</scope>
    <source>
        <strain evidence="6">NBRC 107715</strain>
    </source>
</reference>
<dbReference type="InterPro" id="IPR018060">
    <property type="entry name" value="HTH_AraC"/>
</dbReference>
<dbReference type="PANTHER" id="PTHR46796">
    <property type="entry name" value="HTH-TYPE TRANSCRIPTIONAL ACTIVATOR RHAS-RELATED"/>
    <property type="match status" value="1"/>
</dbReference>
<dbReference type="PRINTS" id="PR00032">
    <property type="entry name" value="HTHARAC"/>
</dbReference>
<evidence type="ECO:0000256" key="2">
    <source>
        <dbReference type="ARBA" id="ARBA00023125"/>
    </source>
</evidence>
<evidence type="ECO:0000313" key="8">
    <source>
        <dbReference type="Proteomes" id="UP001156856"/>
    </source>
</evidence>
<dbReference type="GO" id="GO:0003700">
    <property type="term" value="F:DNA-binding transcription factor activity"/>
    <property type="evidence" value="ECO:0007669"/>
    <property type="project" value="InterPro"/>
</dbReference>
<dbReference type="EMBL" id="BJZU01000034">
    <property type="protein sequence ID" value="GEP04057.1"/>
    <property type="molecule type" value="Genomic_DNA"/>
</dbReference>
<keyword evidence="1" id="KW-0805">Transcription regulation</keyword>
<reference evidence="5 7" key="3">
    <citation type="submission" date="2019-07" db="EMBL/GenBank/DDBJ databases">
        <title>Whole genome shotgun sequence of Methylobacterium oxalidis NBRC 107715.</title>
        <authorList>
            <person name="Hosoyama A."/>
            <person name="Uohara A."/>
            <person name="Ohji S."/>
            <person name="Ichikawa N."/>
        </authorList>
    </citation>
    <scope>NUCLEOTIDE SEQUENCE [LARGE SCALE GENOMIC DNA]</scope>
    <source>
        <strain evidence="5 7">NBRC 107715</strain>
    </source>
</reference>